<proteinExistence type="predicted"/>
<evidence type="ECO:0000313" key="1">
    <source>
        <dbReference type="EMBL" id="AEJ06688.1"/>
    </source>
</evidence>
<reference key="2">
    <citation type="submission" date="2011-06" db="EMBL/GenBank/DDBJ databases">
        <title>Complete Genome Sequence of Pseudomonas stutzeri Strain CGMCC 1.1803.</title>
        <authorList>
            <person name="Yan Y."/>
            <person name="Chen M."/>
            <person name="Lu W."/>
            <person name="Zhang W."/>
            <person name="Ping S."/>
            <person name="Lin M."/>
        </authorList>
    </citation>
    <scope>NUCLEOTIDE SEQUENCE</scope>
    <source>
        <strain>ATCC 17588</strain>
    </source>
</reference>
<name>F8GZP4_STUS2</name>
<evidence type="ECO:0000313" key="2">
    <source>
        <dbReference type="Proteomes" id="UP000008932"/>
    </source>
</evidence>
<gene>
    <name evidence="1" type="ordered locus">PSTAB_3407</name>
</gene>
<organism evidence="1 2">
    <name type="scientific">Stutzerimonas stutzeri (strain ATCC 17588 / DSM 5190 / CCUG 11256 / JCM 5965 / LMG 11199 / NBRC 14165 / NCIMB 11358 / Stanier 221)</name>
    <name type="common">Pseudomonas stutzeri</name>
    <dbReference type="NCBI Taxonomy" id="96563"/>
    <lineage>
        <taxon>Bacteria</taxon>
        <taxon>Pseudomonadati</taxon>
        <taxon>Pseudomonadota</taxon>
        <taxon>Gammaproteobacteria</taxon>
        <taxon>Pseudomonadales</taxon>
        <taxon>Pseudomonadaceae</taxon>
        <taxon>Stutzerimonas</taxon>
    </lineage>
</organism>
<reference evidence="2" key="3">
    <citation type="submission" date="2011-06" db="EMBL/GenBank/DDBJ databases">
        <title>Complete genome sequence of Pseudomonas stutzeri strain CGMCC 1.1803.</title>
        <authorList>
            <person name="Yan Y."/>
            <person name="Chen M."/>
            <person name="Lu W."/>
            <person name="Zhang W."/>
            <person name="Ping S."/>
            <person name="Lin M."/>
        </authorList>
    </citation>
    <scope>NUCLEOTIDE SEQUENCE [LARGE SCALE GENOMIC DNA]</scope>
    <source>
        <strain evidence="2">ATCC 17588 / DSM 5190 / CCUG 11256 / JCM 5965 / LMG 11199 / NCIMB 11358 / Stanier 221</strain>
    </source>
</reference>
<sequence length="216" mass="24143">MSPPEIKHSMYWPRLSVMDFVTLKESMQTSFSAEYPVSALGLSDLNFVINAPLDYRPPANGALATLYFDQTDRARVLPENTYQVRCPHTLNACEFISWSEQAIDMIRLALMHNGVVGIDLMDLVNSLRNSASRKLVIHIITYDDPLEVPWKALQQCRFKTLFASLFAGPDLSLRSYSALGCALEELNPNVDDLKLAATASHKNALPVLMLLGELEI</sequence>
<dbReference type="HOGENOM" id="CLU_1287956_0_0_6"/>
<dbReference type="Proteomes" id="UP000008932">
    <property type="component" value="Chromosome"/>
</dbReference>
<dbReference type="KEGG" id="psz:PSTAB_3407"/>
<protein>
    <submittedName>
        <fullName evidence="1">Uncharacterized protein</fullName>
    </submittedName>
</protein>
<accession>F8GZP4</accession>
<reference evidence="1 2" key="1">
    <citation type="journal article" date="2011" name="J. Bacteriol.">
        <title>Complete Genome Sequence of the Type Strain Pseudomonas stutzeri CGMCC 1.1803.</title>
        <authorList>
            <person name="Chen M."/>
            <person name="Yan Y."/>
            <person name="Zhang W."/>
            <person name="Lu W."/>
            <person name="Wang J."/>
            <person name="Ping S."/>
            <person name="Lin M."/>
        </authorList>
    </citation>
    <scope>NUCLEOTIDE SEQUENCE [LARGE SCALE GENOMIC DNA]</scope>
    <source>
        <strain evidence="2">ATCC 17588 / DSM 5190 / CCUG 11256 / JCM 5965 / LMG 11199 / NCIMB 11358 / Stanier 221</strain>
    </source>
</reference>
<dbReference type="AlphaFoldDB" id="F8GZP4"/>
<dbReference type="EMBL" id="CP002881">
    <property type="protein sequence ID" value="AEJ06688.1"/>
    <property type="molecule type" value="Genomic_DNA"/>
</dbReference>